<protein>
    <submittedName>
        <fullName evidence="1">Uncharacterized protein</fullName>
    </submittedName>
</protein>
<comment type="caution">
    <text evidence="1">The sequence shown here is derived from an EMBL/GenBank/DDBJ whole genome shotgun (WGS) entry which is preliminary data.</text>
</comment>
<evidence type="ECO:0000313" key="1">
    <source>
        <dbReference type="EMBL" id="OGG08444.1"/>
    </source>
</evidence>
<sequence length="106" mass="11653">MTVSLEILTAYSLSVKSLVYSRNSAASLIYVSILQIIGKVPYTSRNRGEQPHGYGKVGARKLITGLWSALGLKLSDIDILLQNHWANTDYNGVPHVCWTAPLPVNQ</sequence>
<accession>A0A1F5Z7Z6</accession>
<organism evidence="1 2">
    <name type="scientific">Candidatus Gottesmanbacteria bacterium RBG_16_43_7</name>
    <dbReference type="NCBI Taxonomy" id="1798373"/>
    <lineage>
        <taxon>Bacteria</taxon>
        <taxon>Candidatus Gottesmaniibacteriota</taxon>
    </lineage>
</organism>
<reference evidence="1 2" key="1">
    <citation type="journal article" date="2016" name="Nat. Commun.">
        <title>Thousands of microbial genomes shed light on interconnected biogeochemical processes in an aquifer system.</title>
        <authorList>
            <person name="Anantharaman K."/>
            <person name="Brown C.T."/>
            <person name="Hug L.A."/>
            <person name="Sharon I."/>
            <person name="Castelle C.J."/>
            <person name="Probst A.J."/>
            <person name="Thomas B.C."/>
            <person name="Singh A."/>
            <person name="Wilkins M.J."/>
            <person name="Karaoz U."/>
            <person name="Brodie E.L."/>
            <person name="Williams K.H."/>
            <person name="Hubbard S.S."/>
            <person name="Banfield J.F."/>
        </authorList>
    </citation>
    <scope>NUCLEOTIDE SEQUENCE [LARGE SCALE GENOMIC DNA]</scope>
</reference>
<dbReference type="EMBL" id="MFJC01000066">
    <property type="protein sequence ID" value="OGG08444.1"/>
    <property type="molecule type" value="Genomic_DNA"/>
</dbReference>
<dbReference type="Proteomes" id="UP000176854">
    <property type="component" value="Unassembled WGS sequence"/>
</dbReference>
<name>A0A1F5Z7Z6_9BACT</name>
<dbReference type="AlphaFoldDB" id="A0A1F5Z7Z6"/>
<evidence type="ECO:0000313" key="2">
    <source>
        <dbReference type="Proteomes" id="UP000176854"/>
    </source>
</evidence>
<proteinExistence type="predicted"/>
<gene>
    <name evidence="1" type="ORF">A2154_04690</name>
</gene>